<reference evidence="1 2" key="1">
    <citation type="submission" date="2020-02" db="EMBL/GenBank/DDBJ databases">
        <title>Whole-genome analyses of novel actinobacteria.</title>
        <authorList>
            <person name="Sahin N."/>
        </authorList>
    </citation>
    <scope>NUCLEOTIDE SEQUENCE [LARGE SCALE GENOMIC DNA]</scope>
    <source>
        <strain evidence="1 2">KC13</strain>
    </source>
</reference>
<evidence type="ECO:0000313" key="1">
    <source>
        <dbReference type="EMBL" id="NGN91580.1"/>
    </source>
</evidence>
<dbReference type="CDD" id="cd13585">
    <property type="entry name" value="PBP2_TMBP_like"/>
    <property type="match status" value="1"/>
</dbReference>
<dbReference type="AlphaFoldDB" id="A0A6M1QV36"/>
<dbReference type="SUPFAM" id="SSF53850">
    <property type="entry name" value="Periplasmic binding protein-like II"/>
    <property type="match status" value="1"/>
</dbReference>
<keyword evidence="2" id="KW-1185">Reference proteome</keyword>
<dbReference type="EMBL" id="JAALAA010000002">
    <property type="protein sequence ID" value="NGN91580.1"/>
    <property type="molecule type" value="Genomic_DNA"/>
</dbReference>
<dbReference type="PANTHER" id="PTHR43649">
    <property type="entry name" value="ARABINOSE-BINDING PROTEIN-RELATED"/>
    <property type="match status" value="1"/>
</dbReference>
<dbReference type="Proteomes" id="UP000483261">
    <property type="component" value="Unassembled WGS sequence"/>
</dbReference>
<dbReference type="Pfam" id="PF01547">
    <property type="entry name" value="SBP_bac_1"/>
    <property type="match status" value="1"/>
</dbReference>
<gene>
    <name evidence="1" type="ORF">G5C66_02340</name>
</gene>
<dbReference type="Gene3D" id="3.40.190.10">
    <property type="entry name" value="Periplasmic binding protein-like II"/>
    <property type="match status" value="1"/>
</dbReference>
<sequence>MADLSRRGLLALAGLGAVGTAFSWDRLIAKDIPGRDTDALTVVILGTAQDAAARKNLVDAFRGKNPDIKVRVQGIQGTDWSDYFAKILTLVAAGTAPDVVLVATEGAQLFADRLAHPLDEYVVRDQAEIQEYFDDVHPALIEAFMYQGSLFQVPIDFNAANIYYNTKAWERAGLARPADDWTVDDFLDASRRMARSAKGSFRPFYWTNRLWGGVVPWLYANDTSFLTESKAGGGSWLWDKFYPDDPSSASRGGGFQWLEPNAEDPRVAETFEMLRAMVADGLASSPAQGGGNELVGRFADGQIGMTPAGGFWVDGLAAGGMKPGDYDVQFFPRGRVQRHQFGAAGYAILKTSQRKDEAWEWIKFCCSREGMQMSIPIPNTTPTRRSMVNATFYEGKGPEHWKVFYDTLDRFPTTAPIPAPPQQAAVETALIKNVVGILTGSAGNVRRGLSGMQRDLELALKEK</sequence>
<protein>
    <submittedName>
        <fullName evidence="1">Sugar ABC transporter substrate-binding protein</fullName>
    </submittedName>
</protein>
<dbReference type="InterPro" id="IPR050490">
    <property type="entry name" value="Bact_solute-bd_prot1"/>
</dbReference>
<dbReference type="InterPro" id="IPR006059">
    <property type="entry name" value="SBP"/>
</dbReference>
<dbReference type="PANTHER" id="PTHR43649:SF12">
    <property type="entry name" value="DIACETYLCHITOBIOSE BINDING PROTEIN DASA"/>
    <property type="match status" value="1"/>
</dbReference>
<name>A0A6M1QV36_9ACTN</name>
<evidence type="ECO:0000313" key="2">
    <source>
        <dbReference type="Proteomes" id="UP000483261"/>
    </source>
</evidence>
<comment type="caution">
    <text evidence="1">The sequence shown here is derived from an EMBL/GenBank/DDBJ whole genome shotgun (WGS) entry which is preliminary data.</text>
</comment>
<organism evidence="1 2">
    <name type="scientific">Nocardioides turkmenicus</name>
    <dbReference type="NCBI Taxonomy" id="2711220"/>
    <lineage>
        <taxon>Bacteria</taxon>
        <taxon>Bacillati</taxon>
        <taxon>Actinomycetota</taxon>
        <taxon>Actinomycetes</taxon>
        <taxon>Propionibacteriales</taxon>
        <taxon>Nocardioidaceae</taxon>
        <taxon>Nocardioides</taxon>
    </lineage>
</organism>
<accession>A0A6M1QV36</accession>
<dbReference type="RefSeq" id="WP_165109362.1">
    <property type="nucleotide sequence ID" value="NZ_JAALAA010000002.1"/>
</dbReference>
<proteinExistence type="predicted"/>